<gene>
    <name evidence="1" type="ORF">ASPFODRAFT_54928</name>
</gene>
<reference evidence="2" key="1">
    <citation type="journal article" date="2017" name="Genome Biol.">
        <title>Comparative genomics reveals high biological diversity and specific adaptations in the industrially and medically important fungal genus Aspergillus.</title>
        <authorList>
            <person name="de Vries R.P."/>
            <person name="Riley R."/>
            <person name="Wiebenga A."/>
            <person name="Aguilar-Osorio G."/>
            <person name="Amillis S."/>
            <person name="Uchima C.A."/>
            <person name="Anderluh G."/>
            <person name="Asadollahi M."/>
            <person name="Askin M."/>
            <person name="Barry K."/>
            <person name="Battaglia E."/>
            <person name="Bayram O."/>
            <person name="Benocci T."/>
            <person name="Braus-Stromeyer S.A."/>
            <person name="Caldana C."/>
            <person name="Canovas D."/>
            <person name="Cerqueira G.C."/>
            <person name="Chen F."/>
            <person name="Chen W."/>
            <person name="Choi C."/>
            <person name="Clum A."/>
            <person name="Dos Santos R.A."/>
            <person name="Damasio A.R."/>
            <person name="Diallinas G."/>
            <person name="Emri T."/>
            <person name="Fekete E."/>
            <person name="Flipphi M."/>
            <person name="Freyberg S."/>
            <person name="Gallo A."/>
            <person name="Gournas C."/>
            <person name="Habgood R."/>
            <person name="Hainaut M."/>
            <person name="Harispe M.L."/>
            <person name="Henrissat B."/>
            <person name="Hilden K.S."/>
            <person name="Hope R."/>
            <person name="Hossain A."/>
            <person name="Karabika E."/>
            <person name="Karaffa L."/>
            <person name="Karanyi Z."/>
            <person name="Krasevec N."/>
            <person name="Kuo A."/>
            <person name="Kusch H."/>
            <person name="LaButti K."/>
            <person name="Lagendijk E.L."/>
            <person name="Lapidus A."/>
            <person name="Levasseur A."/>
            <person name="Lindquist E."/>
            <person name="Lipzen A."/>
            <person name="Logrieco A.F."/>
            <person name="MacCabe A."/>
            <person name="Maekelae M.R."/>
            <person name="Malavazi I."/>
            <person name="Melin P."/>
            <person name="Meyer V."/>
            <person name="Mielnichuk N."/>
            <person name="Miskei M."/>
            <person name="Molnar A.P."/>
            <person name="Mule G."/>
            <person name="Ngan C.Y."/>
            <person name="Orejas M."/>
            <person name="Orosz E."/>
            <person name="Ouedraogo J.P."/>
            <person name="Overkamp K.M."/>
            <person name="Park H.-S."/>
            <person name="Perrone G."/>
            <person name="Piumi F."/>
            <person name="Punt P.J."/>
            <person name="Ram A.F."/>
            <person name="Ramon A."/>
            <person name="Rauscher S."/>
            <person name="Record E."/>
            <person name="Riano-Pachon D.M."/>
            <person name="Robert V."/>
            <person name="Roehrig J."/>
            <person name="Ruller R."/>
            <person name="Salamov A."/>
            <person name="Salih N.S."/>
            <person name="Samson R.A."/>
            <person name="Sandor E."/>
            <person name="Sanguinetti M."/>
            <person name="Schuetze T."/>
            <person name="Sepcic K."/>
            <person name="Shelest E."/>
            <person name="Sherlock G."/>
            <person name="Sophianopoulou V."/>
            <person name="Squina F.M."/>
            <person name="Sun H."/>
            <person name="Susca A."/>
            <person name="Todd R.B."/>
            <person name="Tsang A."/>
            <person name="Unkles S.E."/>
            <person name="van de Wiele N."/>
            <person name="van Rossen-Uffink D."/>
            <person name="Oliveira J.V."/>
            <person name="Vesth T.C."/>
            <person name="Visser J."/>
            <person name="Yu J.-H."/>
            <person name="Zhou M."/>
            <person name="Andersen M.R."/>
            <person name="Archer D.B."/>
            <person name="Baker S.E."/>
            <person name="Benoit I."/>
            <person name="Brakhage A.A."/>
            <person name="Braus G.H."/>
            <person name="Fischer R."/>
            <person name="Frisvad J.C."/>
            <person name="Goldman G.H."/>
            <person name="Houbraken J."/>
            <person name="Oakley B."/>
            <person name="Pocsi I."/>
            <person name="Scazzocchio C."/>
            <person name="Seiboth B."/>
            <person name="vanKuyk P.A."/>
            <person name="Wortman J."/>
            <person name="Dyer P.S."/>
            <person name="Grigoriev I.V."/>
        </authorList>
    </citation>
    <scope>NUCLEOTIDE SEQUENCE [LARGE SCALE GENOMIC DNA]</scope>
    <source>
        <strain evidence="2">CBS 106.47</strain>
    </source>
</reference>
<protein>
    <submittedName>
        <fullName evidence="1">Uncharacterized protein</fullName>
    </submittedName>
</protein>
<proteinExistence type="predicted"/>
<evidence type="ECO:0000313" key="2">
    <source>
        <dbReference type="Proteomes" id="UP000184063"/>
    </source>
</evidence>
<dbReference type="AlphaFoldDB" id="A0A1M3SYR1"/>
<dbReference type="Proteomes" id="UP000184063">
    <property type="component" value="Unassembled WGS sequence"/>
</dbReference>
<sequence length="77" mass="9196">YIRKGCPTFRYCAAEVQNYLWQYRNRPIGAVSMFLASQANHNRIPTWTSIARKTYHHFVPLAHQIACIQWHIHNIWV</sequence>
<dbReference type="EMBL" id="KV878283">
    <property type="protein sequence ID" value="OJZ79611.1"/>
    <property type="molecule type" value="Genomic_DNA"/>
</dbReference>
<feature type="non-terminal residue" evidence="1">
    <location>
        <position position="77"/>
    </location>
</feature>
<name>A0A1M3SYR1_ASPLC</name>
<evidence type="ECO:0000313" key="1">
    <source>
        <dbReference type="EMBL" id="OJZ79611.1"/>
    </source>
</evidence>
<feature type="non-terminal residue" evidence="1">
    <location>
        <position position="1"/>
    </location>
</feature>
<accession>A0A1M3SYR1</accession>
<dbReference type="VEuPathDB" id="FungiDB:ASPFODRAFT_54928"/>
<organism evidence="1 2">
    <name type="scientific">Aspergillus luchuensis (strain CBS 106.47)</name>
    <dbReference type="NCBI Taxonomy" id="1137211"/>
    <lineage>
        <taxon>Eukaryota</taxon>
        <taxon>Fungi</taxon>
        <taxon>Dikarya</taxon>
        <taxon>Ascomycota</taxon>
        <taxon>Pezizomycotina</taxon>
        <taxon>Eurotiomycetes</taxon>
        <taxon>Eurotiomycetidae</taxon>
        <taxon>Eurotiales</taxon>
        <taxon>Aspergillaceae</taxon>
        <taxon>Aspergillus</taxon>
        <taxon>Aspergillus subgen. Circumdati</taxon>
    </lineage>
</organism>